<sequence>MTKPVILCVDDEPMILDTLRRLLRRTLGGKYRFEFAGSGNEGIKLAQELIEAGEELAVVISDYMMPGLRGDEVLKVIHHLSPHTMNIMLTGHADIDGVFNAIQYAKLYRYISKPWENEDLSLTITEAINSFQQQKQLADQNFQLQEMNRALELLTQDQANLIESLGKTERKYRSIFENALEGIFQISPDGKFINANPTLAKIYGYESPKELMSSITDVQKQLYVEPNRWDELLETLHERLEISKFESQVYNRDGEIIWISESARIVNDENGDILYYQGFVEDITERKRAEAELERFTSELFELNQSFFRFVPHQFLQYLGKDSIVDVQLGDNVQQEMSVLFADIRDFTSLSEQMTPEDNFKFINAYLSHVEPAIAEYRGFVDKYIGDEIMALFSHSADDALRAGIRMLDLLAEYNKTRRRTDPTKPTYRPPIEIGIGINTGKLMLGTVGGKSRMDGTVIGDAVNLASRLEGLTKNYGVSLLISHYTFVRLNHINEYGIRLIDHVQVKGKLEMVSVFEVFDADPPDLRAGKQATKTMFERGLLHYYLGEISEAIALFESCLEQNPQDKVAQIYLTRCKGDI</sequence>
<evidence type="ECO:0000256" key="1">
    <source>
        <dbReference type="ARBA" id="ARBA00005381"/>
    </source>
</evidence>
<evidence type="ECO:0000313" key="10">
    <source>
        <dbReference type="Proteomes" id="UP000326169"/>
    </source>
</evidence>
<dbReference type="Gene3D" id="3.30.450.20">
    <property type="entry name" value="PAS domain"/>
    <property type="match status" value="1"/>
</dbReference>
<comment type="similarity">
    <text evidence="1">Belongs to the adenylyl cyclase class-3 family.</text>
</comment>
<dbReference type="PROSITE" id="PS50113">
    <property type="entry name" value="PAC"/>
    <property type="match status" value="1"/>
</dbReference>
<dbReference type="SMART" id="SM00091">
    <property type="entry name" value="PAS"/>
    <property type="match status" value="1"/>
</dbReference>
<feature type="domain" description="Response regulatory" evidence="5">
    <location>
        <begin position="5"/>
        <end position="128"/>
    </location>
</feature>
<evidence type="ECO:0000259" key="5">
    <source>
        <dbReference type="PROSITE" id="PS50110"/>
    </source>
</evidence>
<dbReference type="Gene3D" id="3.30.70.1230">
    <property type="entry name" value="Nucleotide cyclase"/>
    <property type="match status" value="1"/>
</dbReference>
<dbReference type="PROSITE" id="PS50110">
    <property type="entry name" value="RESPONSE_REGULATORY"/>
    <property type="match status" value="1"/>
</dbReference>
<dbReference type="EMBL" id="BIMW01000149">
    <property type="protein sequence ID" value="GCE95819.1"/>
    <property type="molecule type" value="Genomic_DNA"/>
</dbReference>
<evidence type="ECO:0000313" key="9">
    <source>
        <dbReference type="EMBL" id="GCE95819.1"/>
    </source>
</evidence>
<dbReference type="SMART" id="SM00448">
    <property type="entry name" value="REC"/>
    <property type="match status" value="1"/>
</dbReference>
<keyword evidence="10" id="KW-1185">Reference proteome</keyword>
<dbReference type="InterPro" id="IPR019734">
    <property type="entry name" value="TPR_rpt"/>
</dbReference>
<dbReference type="InterPro" id="IPR029787">
    <property type="entry name" value="Nucleotide_cyclase"/>
</dbReference>
<dbReference type="RefSeq" id="WP_043468414.1">
    <property type="nucleotide sequence ID" value="NZ_BIMW01000149.1"/>
</dbReference>
<dbReference type="SMART" id="SM00086">
    <property type="entry name" value="PAC"/>
    <property type="match status" value="1"/>
</dbReference>
<keyword evidence="2" id="KW-0597">Phosphoprotein</keyword>
<dbReference type="InterPro" id="IPR000014">
    <property type="entry name" value="PAS"/>
</dbReference>
<dbReference type="SUPFAM" id="SSF55073">
    <property type="entry name" value="Nucleotide cyclase"/>
    <property type="match status" value="1"/>
</dbReference>
<dbReference type="Proteomes" id="UP000326169">
    <property type="component" value="Unassembled WGS sequence"/>
</dbReference>
<feature type="repeat" description="TPR" evidence="3">
    <location>
        <begin position="533"/>
        <end position="566"/>
    </location>
</feature>
<gene>
    <name evidence="9" type="ORF">NIES46_38850</name>
</gene>
<evidence type="ECO:0000256" key="2">
    <source>
        <dbReference type="PROSITE-ProRule" id="PRU00169"/>
    </source>
</evidence>
<feature type="domain" description="PAS" evidence="6">
    <location>
        <begin position="168"/>
        <end position="243"/>
    </location>
</feature>
<dbReference type="Pfam" id="PF00072">
    <property type="entry name" value="Response_reg"/>
    <property type="match status" value="1"/>
</dbReference>
<dbReference type="InterPro" id="IPR000700">
    <property type="entry name" value="PAS-assoc_C"/>
</dbReference>
<dbReference type="Gene3D" id="3.40.50.2300">
    <property type="match status" value="1"/>
</dbReference>
<organism evidence="9 10">
    <name type="scientific">Limnospira platensis NIES-46</name>
    <dbReference type="NCBI Taxonomy" id="1236695"/>
    <lineage>
        <taxon>Bacteria</taxon>
        <taxon>Bacillati</taxon>
        <taxon>Cyanobacteriota</taxon>
        <taxon>Cyanophyceae</taxon>
        <taxon>Oscillatoriophycideae</taxon>
        <taxon>Oscillatoriales</taxon>
        <taxon>Sirenicapillariaceae</taxon>
        <taxon>Limnospira</taxon>
    </lineage>
</organism>
<evidence type="ECO:0000259" key="8">
    <source>
        <dbReference type="PROSITE" id="PS50125"/>
    </source>
</evidence>
<dbReference type="PROSITE" id="PS50112">
    <property type="entry name" value="PAS"/>
    <property type="match status" value="1"/>
</dbReference>
<dbReference type="SMART" id="SM00044">
    <property type="entry name" value="CYCc"/>
    <property type="match status" value="1"/>
</dbReference>
<dbReference type="NCBIfam" id="TIGR00229">
    <property type="entry name" value="sensory_box"/>
    <property type="match status" value="1"/>
</dbReference>
<dbReference type="InterPro" id="IPR011006">
    <property type="entry name" value="CheY-like_superfamily"/>
</dbReference>
<feature type="domain" description="Guanylate cyclase" evidence="8">
    <location>
        <begin position="338"/>
        <end position="470"/>
    </location>
</feature>
<dbReference type="PANTHER" id="PTHR43081:SF1">
    <property type="entry name" value="ADENYLATE CYCLASE, TERMINAL-DIFFERENTIATION SPECIFIC"/>
    <property type="match status" value="1"/>
</dbReference>
<accession>A0A5M3TE51</accession>
<feature type="coiled-coil region" evidence="4">
    <location>
        <begin position="137"/>
        <end position="164"/>
    </location>
</feature>
<dbReference type="CDD" id="cd00130">
    <property type="entry name" value="PAS"/>
    <property type="match status" value="1"/>
</dbReference>
<feature type="modified residue" description="4-aspartylphosphate" evidence="2">
    <location>
        <position position="62"/>
    </location>
</feature>
<dbReference type="SMART" id="SM00028">
    <property type="entry name" value="TPR"/>
    <property type="match status" value="1"/>
</dbReference>
<evidence type="ECO:0000256" key="4">
    <source>
        <dbReference type="SAM" id="Coils"/>
    </source>
</evidence>
<dbReference type="SUPFAM" id="SSF48452">
    <property type="entry name" value="TPR-like"/>
    <property type="match status" value="1"/>
</dbReference>
<dbReference type="InterPro" id="IPR001789">
    <property type="entry name" value="Sig_transdc_resp-reg_receiver"/>
</dbReference>
<dbReference type="InterPro" id="IPR001054">
    <property type="entry name" value="A/G_cyclase"/>
</dbReference>
<evidence type="ECO:0000259" key="6">
    <source>
        <dbReference type="PROSITE" id="PS50112"/>
    </source>
</evidence>
<dbReference type="CDD" id="cd07302">
    <property type="entry name" value="CHD"/>
    <property type="match status" value="1"/>
</dbReference>
<protein>
    <submittedName>
        <fullName evidence="9">Two-component response regulator</fullName>
    </submittedName>
</protein>
<proteinExistence type="inferred from homology"/>
<dbReference type="GeneID" id="301684662"/>
<dbReference type="SUPFAM" id="SSF55785">
    <property type="entry name" value="PYP-like sensor domain (PAS domain)"/>
    <property type="match status" value="1"/>
</dbReference>
<dbReference type="PROSITE" id="PS50005">
    <property type="entry name" value="TPR"/>
    <property type="match status" value="1"/>
</dbReference>
<comment type="caution">
    <text evidence="9">The sequence shown here is derived from an EMBL/GenBank/DDBJ whole genome shotgun (WGS) entry which is preliminary data.</text>
</comment>
<dbReference type="InterPro" id="IPR050697">
    <property type="entry name" value="Adenylyl/Guanylyl_Cyclase_3/4"/>
</dbReference>
<dbReference type="PROSITE" id="PS50125">
    <property type="entry name" value="GUANYLATE_CYCLASE_2"/>
    <property type="match status" value="1"/>
</dbReference>
<feature type="domain" description="PAC" evidence="7">
    <location>
        <begin position="243"/>
        <end position="295"/>
    </location>
</feature>
<keyword evidence="4" id="KW-0175">Coiled coil</keyword>
<dbReference type="Gene3D" id="1.25.40.10">
    <property type="entry name" value="Tetratricopeptide repeat domain"/>
    <property type="match status" value="1"/>
</dbReference>
<dbReference type="Pfam" id="PF00211">
    <property type="entry name" value="Guanylate_cyc"/>
    <property type="match status" value="1"/>
</dbReference>
<dbReference type="InterPro" id="IPR001610">
    <property type="entry name" value="PAC"/>
</dbReference>
<keyword evidence="3" id="KW-0802">TPR repeat</keyword>
<dbReference type="SUPFAM" id="SSF52172">
    <property type="entry name" value="CheY-like"/>
    <property type="match status" value="1"/>
</dbReference>
<evidence type="ECO:0000256" key="3">
    <source>
        <dbReference type="PROSITE-ProRule" id="PRU00339"/>
    </source>
</evidence>
<dbReference type="PANTHER" id="PTHR43081">
    <property type="entry name" value="ADENYLATE CYCLASE, TERMINAL-DIFFERENTIATION SPECIFIC-RELATED"/>
    <property type="match status" value="1"/>
</dbReference>
<evidence type="ECO:0000259" key="7">
    <source>
        <dbReference type="PROSITE" id="PS50113"/>
    </source>
</evidence>
<dbReference type="Pfam" id="PF13426">
    <property type="entry name" value="PAS_9"/>
    <property type="match status" value="1"/>
</dbReference>
<dbReference type="InterPro" id="IPR011990">
    <property type="entry name" value="TPR-like_helical_dom_sf"/>
</dbReference>
<reference evidence="9 10" key="1">
    <citation type="journal article" date="2019" name="J Genomics">
        <title>The Draft Genome of a Hydrogen-producing Cyanobacterium, Arthrospira platensis NIES-46.</title>
        <authorList>
            <person name="Suzuki S."/>
            <person name="Yamaguchi H."/>
            <person name="Kawachi M."/>
        </authorList>
    </citation>
    <scope>NUCLEOTIDE SEQUENCE [LARGE SCALE GENOMIC DNA]</scope>
    <source>
        <strain evidence="9 10">NIES-46</strain>
    </source>
</reference>
<dbReference type="InterPro" id="IPR035965">
    <property type="entry name" value="PAS-like_dom_sf"/>
</dbReference>
<name>A0A5M3TE51_LIMPL</name>